<evidence type="ECO:0000256" key="11">
    <source>
        <dbReference type="ARBA" id="ARBA00023180"/>
    </source>
</evidence>
<evidence type="ECO:0000256" key="12">
    <source>
        <dbReference type="RuleBase" id="RU003832"/>
    </source>
</evidence>
<feature type="domain" description="Fucosyltransferase N-terminal" evidence="14">
    <location>
        <begin position="96"/>
        <end position="215"/>
    </location>
</feature>
<evidence type="ECO:0000256" key="5">
    <source>
        <dbReference type="ARBA" id="ARBA00022679"/>
    </source>
</evidence>
<comment type="pathway">
    <text evidence="2">Protein modification; protein glycosylation.</text>
</comment>
<evidence type="ECO:0000256" key="8">
    <source>
        <dbReference type="ARBA" id="ARBA00022989"/>
    </source>
</evidence>
<keyword evidence="9 12" id="KW-0333">Golgi apparatus</keyword>
<keyword evidence="5 12" id="KW-0808">Transferase</keyword>
<dbReference type="InterPro" id="IPR055270">
    <property type="entry name" value="Glyco_tran_10_C"/>
</dbReference>
<dbReference type="GO" id="GO:0008417">
    <property type="term" value="F:fucosyltransferase activity"/>
    <property type="evidence" value="ECO:0007669"/>
    <property type="project" value="UniProtKB-ARBA"/>
</dbReference>
<comment type="caution">
    <text evidence="15">The sequence shown here is derived from an EMBL/GenBank/DDBJ whole genome shotgun (WGS) entry which is preliminary data.</text>
</comment>
<evidence type="ECO:0000256" key="7">
    <source>
        <dbReference type="ARBA" id="ARBA00022968"/>
    </source>
</evidence>
<keyword evidence="16" id="KW-1185">Reference proteome</keyword>
<keyword evidence="7" id="KW-0735">Signal-anchor</keyword>
<keyword evidence="11" id="KW-0325">Glycoprotein</keyword>
<evidence type="ECO:0000256" key="2">
    <source>
        <dbReference type="ARBA" id="ARBA00004922"/>
    </source>
</evidence>
<evidence type="ECO:0000256" key="6">
    <source>
        <dbReference type="ARBA" id="ARBA00022692"/>
    </source>
</evidence>
<evidence type="ECO:0000259" key="14">
    <source>
        <dbReference type="Pfam" id="PF17039"/>
    </source>
</evidence>
<evidence type="ECO:0000256" key="10">
    <source>
        <dbReference type="ARBA" id="ARBA00023136"/>
    </source>
</evidence>
<comment type="similarity">
    <text evidence="3 12">Belongs to the glycosyltransferase 10 family.</text>
</comment>
<dbReference type="SUPFAM" id="SSF53756">
    <property type="entry name" value="UDP-Glycosyltransferase/glycogen phosphorylase"/>
    <property type="match status" value="1"/>
</dbReference>
<dbReference type="Pfam" id="PF17039">
    <property type="entry name" value="Glyco_tran_10_N"/>
    <property type="match status" value="1"/>
</dbReference>
<dbReference type="InterPro" id="IPR031481">
    <property type="entry name" value="Glyco_tran_10_N"/>
</dbReference>
<evidence type="ECO:0000256" key="1">
    <source>
        <dbReference type="ARBA" id="ARBA00004447"/>
    </source>
</evidence>
<dbReference type="PANTHER" id="PTHR48438:SF1">
    <property type="entry name" value="ALPHA-(1,3)-FUCOSYLTRANSFERASE C-RELATED"/>
    <property type="match status" value="1"/>
</dbReference>
<keyword evidence="6 12" id="KW-0812">Transmembrane</keyword>
<evidence type="ECO:0000256" key="3">
    <source>
        <dbReference type="ARBA" id="ARBA00008919"/>
    </source>
</evidence>
<feature type="transmembrane region" description="Helical" evidence="12">
    <location>
        <begin position="26"/>
        <end position="42"/>
    </location>
</feature>
<dbReference type="EC" id="2.4.1.-" evidence="12"/>
<dbReference type="GO" id="GO:0032580">
    <property type="term" value="C:Golgi cisterna membrane"/>
    <property type="evidence" value="ECO:0007669"/>
    <property type="project" value="UniProtKB-SubCell"/>
</dbReference>
<dbReference type="EMBL" id="JABFTP020000062">
    <property type="protein sequence ID" value="KAL3273121.1"/>
    <property type="molecule type" value="Genomic_DNA"/>
</dbReference>
<protein>
    <recommendedName>
        <fullName evidence="12">Fucosyltransferase</fullName>
        <ecNumber evidence="12">2.4.1.-</ecNumber>
    </recommendedName>
</protein>
<evidence type="ECO:0000256" key="4">
    <source>
        <dbReference type="ARBA" id="ARBA00022676"/>
    </source>
</evidence>
<reference evidence="15 16" key="1">
    <citation type="journal article" date="2021" name="BMC Biol.">
        <title>Horizontally acquired antibacterial genes associated with adaptive radiation of ladybird beetles.</title>
        <authorList>
            <person name="Li H.S."/>
            <person name="Tang X.F."/>
            <person name="Huang Y.H."/>
            <person name="Xu Z.Y."/>
            <person name="Chen M.L."/>
            <person name="Du X.Y."/>
            <person name="Qiu B.Y."/>
            <person name="Chen P.T."/>
            <person name="Zhang W."/>
            <person name="Slipinski A."/>
            <person name="Escalona H.E."/>
            <person name="Waterhouse R.M."/>
            <person name="Zwick A."/>
            <person name="Pang H."/>
        </authorList>
    </citation>
    <scope>NUCLEOTIDE SEQUENCE [LARGE SCALE GENOMIC DNA]</scope>
    <source>
        <strain evidence="15">SYSU2018</strain>
    </source>
</reference>
<dbReference type="InterPro" id="IPR001503">
    <property type="entry name" value="Glyco_trans_10"/>
</dbReference>
<feature type="domain" description="Fucosyltransferase C-terminal" evidence="13">
    <location>
        <begin position="235"/>
        <end position="411"/>
    </location>
</feature>
<name>A0ABD2N340_9CUCU</name>
<gene>
    <name evidence="15" type="ORF">HHI36_014575</name>
</gene>
<sequence>MLNNVKFQGYIKCAKSLIKTSNVKKIWLLLFTLVFVYIMFVGKEQQWVKDEIVEEILDIRKYDGTWRNLTEGEINKLSVLGRILYLEEERPQQKENQYLILFWKYGQYLKNRHFNYFTKETYDPLNSCSVKNCKFTFNDTDLKTADAVIFHLHRTKGLQDLPKDHENPNQIWAFLTDESPYHTFMKSKVKISDFDKKFNWSMTYRMDSDIPVPYGRARKFSEKVPMIKSKKYVEKRKDRLVTILGSNCGGKNHRWQYVKKMNESIHVDVYGGCGNKTACPGHFKSDCPAIDSYLFYLSFENSDCREYITEKVFWNAYHKESIPVIMGYDKKTYEKLLPPLSYLHVDDFASPKDLADYILFLNRTEEYKKYFQWKEDFEIVNEHGYFKTKSYHLCRICEALNFNKKIQKYMTNSKISGANPKIVKVEHKY</sequence>
<comment type="subcellular location">
    <subcellularLocation>
        <location evidence="1 12">Golgi apparatus</location>
        <location evidence="1 12">Golgi stack membrane</location>
        <topology evidence="1 12">Single-pass type II membrane protein</topology>
    </subcellularLocation>
</comment>
<evidence type="ECO:0000313" key="15">
    <source>
        <dbReference type="EMBL" id="KAL3273121.1"/>
    </source>
</evidence>
<keyword evidence="10 12" id="KW-0472">Membrane</keyword>
<keyword evidence="4 12" id="KW-0328">Glycosyltransferase</keyword>
<organism evidence="15 16">
    <name type="scientific">Cryptolaemus montrouzieri</name>
    <dbReference type="NCBI Taxonomy" id="559131"/>
    <lineage>
        <taxon>Eukaryota</taxon>
        <taxon>Metazoa</taxon>
        <taxon>Ecdysozoa</taxon>
        <taxon>Arthropoda</taxon>
        <taxon>Hexapoda</taxon>
        <taxon>Insecta</taxon>
        <taxon>Pterygota</taxon>
        <taxon>Neoptera</taxon>
        <taxon>Endopterygota</taxon>
        <taxon>Coleoptera</taxon>
        <taxon>Polyphaga</taxon>
        <taxon>Cucujiformia</taxon>
        <taxon>Coccinelloidea</taxon>
        <taxon>Coccinellidae</taxon>
        <taxon>Scymninae</taxon>
        <taxon>Scymnini</taxon>
        <taxon>Cryptolaemus</taxon>
    </lineage>
</organism>
<evidence type="ECO:0000313" key="16">
    <source>
        <dbReference type="Proteomes" id="UP001516400"/>
    </source>
</evidence>
<evidence type="ECO:0000259" key="13">
    <source>
        <dbReference type="Pfam" id="PF00852"/>
    </source>
</evidence>
<dbReference type="InterPro" id="IPR038577">
    <property type="entry name" value="GT10-like_C_sf"/>
</dbReference>
<dbReference type="AlphaFoldDB" id="A0ABD2N340"/>
<dbReference type="FunFam" id="3.40.50.11660:FF:000004">
    <property type="entry name" value="Glycoprotein 3-alpha-L-fucosyltransferase A"/>
    <property type="match status" value="1"/>
</dbReference>
<proteinExistence type="inferred from homology"/>
<dbReference type="Pfam" id="PF00852">
    <property type="entry name" value="Glyco_transf_10"/>
    <property type="match status" value="1"/>
</dbReference>
<dbReference type="PANTHER" id="PTHR48438">
    <property type="entry name" value="ALPHA-(1,3)-FUCOSYLTRANSFERASE C-RELATED"/>
    <property type="match status" value="1"/>
</dbReference>
<keyword evidence="8 12" id="KW-1133">Transmembrane helix</keyword>
<evidence type="ECO:0000256" key="9">
    <source>
        <dbReference type="ARBA" id="ARBA00023034"/>
    </source>
</evidence>
<dbReference type="Gene3D" id="3.40.50.11660">
    <property type="entry name" value="Glycosyl transferase family 10, C-terminal domain"/>
    <property type="match status" value="1"/>
</dbReference>
<dbReference type="Proteomes" id="UP001516400">
    <property type="component" value="Unassembled WGS sequence"/>
</dbReference>
<accession>A0ABD2N340</accession>